<dbReference type="AlphaFoldDB" id="A0AAV4LNR3"/>
<reference evidence="2 3" key="1">
    <citation type="submission" date="2021-06" db="EMBL/GenBank/DDBJ databases">
        <title>Genome sequence of Babesia caballi.</title>
        <authorList>
            <person name="Yamagishi J."/>
            <person name="Kidaka T."/>
            <person name="Ochi A."/>
        </authorList>
    </citation>
    <scope>NUCLEOTIDE SEQUENCE [LARGE SCALE GENOMIC DNA]</scope>
    <source>
        <strain evidence="2">USDA-D6B2</strain>
    </source>
</reference>
<accession>A0AAV4LNR3</accession>
<organism evidence="2 3">
    <name type="scientific">Babesia caballi</name>
    <dbReference type="NCBI Taxonomy" id="5871"/>
    <lineage>
        <taxon>Eukaryota</taxon>
        <taxon>Sar</taxon>
        <taxon>Alveolata</taxon>
        <taxon>Apicomplexa</taxon>
        <taxon>Aconoidasida</taxon>
        <taxon>Piroplasmida</taxon>
        <taxon>Babesiidae</taxon>
        <taxon>Babesia</taxon>
    </lineage>
</organism>
<evidence type="ECO:0000313" key="2">
    <source>
        <dbReference type="EMBL" id="GIX61828.1"/>
    </source>
</evidence>
<name>A0AAV4LNR3_BABCB</name>
<feature type="region of interest" description="Disordered" evidence="1">
    <location>
        <begin position="253"/>
        <end position="301"/>
    </location>
</feature>
<feature type="compositionally biased region" description="Low complexity" evidence="1">
    <location>
        <begin position="269"/>
        <end position="290"/>
    </location>
</feature>
<evidence type="ECO:0000313" key="3">
    <source>
        <dbReference type="Proteomes" id="UP001497744"/>
    </source>
</evidence>
<comment type="caution">
    <text evidence="2">The sequence shown here is derived from an EMBL/GenBank/DDBJ whole genome shotgun (WGS) entry which is preliminary data.</text>
</comment>
<gene>
    <name evidence="2" type="ORF">BcabD6B2_12630</name>
</gene>
<dbReference type="RefSeq" id="XP_067713899.1">
    <property type="nucleotide sequence ID" value="XM_067857798.1"/>
</dbReference>
<dbReference type="EMBL" id="BPLF01000001">
    <property type="protein sequence ID" value="GIX61828.1"/>
    <property type="molecule type" value="Genomic_DNA"/>
</dbReference>
<dbReference type="GeneID" id="94193311"/>
<protein>
    <submittedName>
        <fullName evidence="2">Variant erythrocyte surface antigen-1, alpha subunit</fullName>
    </submittedName>
</protein>
<dbReference type="Proteomes" id="UP001497744">
    <property type="component" value="Unassembled WGS sequence"/>
</dbReference>
<keyword evidence="3" id="KW-1185">Reference proteome</keyword>
<evidence type="ECO:0000256" key="1">
    <source>
        <dbReference type="SAM" id="MobiDB-lite"/>
    </source>
</evidence>
<proteinExistence type="predicted"/>
<sequence>MTHTPAKKLTDCPSNLKEAIDWILRATGKDGVDTSPANPTIEALAREVCKLLGLLKGAISRDVSGIIREIEDYDGSGHGPISKLAEALRVFIGYDRGPRGTIEGTGIAMKPKQNANKPYNSLEEWRNNNAGGRATCSGYQWKSLSKNKCDKVMKSVANVLKDLNVSKTGGYSAFLNQLENNARPNLDRHVTIYPLYGLYYAACEYFKFQYQLNNNIVYIKNIESTLNNLKPSNSYDDFKQSIQTFISQVKKTVDSGSSERGSEGPRKLGSSGTGSASRRASGSSGHGTSSPKRENENASGAAADTISSSVSYVTGGLVGTAAVGTGVALATNVGGITTLIKGAIGMV</sequence>